<organism evidence="3 4">
    <name type="scientific">Coprinellus micaceus</name>
    <name type="common">Glistening ink-cap mushroom</name>
    <name type="synonym">Coprinus micaceus</name>
    <dbReference type="NCBI Taxonomy" id="71717"/>
    <lineage>
        <taxon>Eukaryota</taxon>
        <taxon>Fungi</taxon>
        <taxon>Dikarya</taxon>
        <taxon>Basidiomycota</taxon>
        <taxon>Agaricomycotina</taxon>
        <taxon>Agaricomycetes</taxon>
        <taxon>Agaricomycetidae</taxon>
        <taxon>Agaricales</taxon>
        <taxon>Agaricineae</taxon>
        <taxon>Psathyrellaceae</taxon>
        <taxon>Coprinellus</taxon>
    </lineage>
</organism>
<keyword evidence="2" id="KW-0812">Transmembrane</keyword>
<evidence type="ECO:0000256" key="2">
    <source>
        <dbReference type="SAM" id="Phobius"/>
    </source>
</evidence>
<keyword evidence="4" id="KW-1185">Reference proteome</keyword>
<name>A0A4Y7SRP0_COPMI</name>
<feature type="transmembrane region" description="Helical" evidence="2">
    <location>
        <begin position="115"/>
        <end position="136"/>
    </location>
</feature>
<sequence length="190" mass="20505">MPSRRLYPTYIVPDDEPPMDTPPGINLKSSNIYASPHRANTPQKSRSHMRTTPMRGGPRLSRLDPVARMVKAASDSECEKPAPTVQPSGGGDASHLAPVNPPAALPSLWRWVPSAFYLAFLFLILPFIIGACVYYGGLAHRAYDFGGSDLLVQFLKSDIGLQETADFALLFAVSFCALSCIVKGVLAAVS</sequence>
<gene>
    <name evidence="3" type="ORF">FA13DRAFT_1325013</name>
</gene>
<feature type="region of interest" description="Disordered" evidence="1">
    <location>
        <begin position="73"/>
        <end position="95"/>
    </location>
</feature>
<proteinExistence type="predicted"/>
<dbReference type="EMBL" id="QPFP01000068">
    <property type="protein sequence ID" value="TEB24308.1"/>
    <property type="molecule type" value="Genomic_DNA"/>
</dbReference>
<accession>A0A4Y7SRP0</accession>
<dbReference type="AlphaFoldDB" id="A0A4Y7SRP0"/>
<evidence type="ECO:0000313" key="4">
    <source>
        <dbReference type="Proteomes" id="UP000298030"/>
    </source>
</evidence>
<evidence type="ECO:0000256" key="1">
    <source>
        <dbReference type="SAM" id="MobiDB-lite"/>
    </source>
</evidence>
<reference evidence="3 4" key="1">
    <citation type="journal article" date="2019" name="Nat. Ecol. Evol.">
        <title>Megaphylogeny resolves global patterns of mushroom evolution.</title>
        <authorList>
            <person name="Varga T."/>
            <person name="Krizsan K."/>
            <person name="Foldi C."/>
            <person name="Dima B."/>
            <person name="Sanchez-Garcia M."/>
            <person name="Sanchez-Ramirez S."/>
            <person name="Szollosi G.J."/>
            <person name="Szarkandi J.G."/>
            <person name="Papp V."/>
            <person name="Albert L."/>
            <person name="Andreopoulos W."/>
            <person name="Angelini C."/>
            <person name="Antonin V."/>
            <person name="Barry K.W."/>
            <person name="Bougher N.L."/>
            <person name="Buchanan P."/>
            <person name="Buyck B."/>
            <person name="Bense V."/>
            <person name="Catcheside P."/>
            <person name="Chovatia M."/>
            <person name="Cooper J."/>
            <person name="Damon W."/>
            <person name="Desjardin D."/>
            <person name="Finy P."/>
            <person name="Geml J."/>
            <person name="Haridas S."/>
            <person name="Hughes K."/>
            <person name="Justo A."/>
            <person name="Karasinski D."/>
            <person name="Kautmanova I."/>
            <person name="Kiss B."/>
            <person name="Kocsube S."/>
            <person name="Kotiranta H."/>
            <person name="LaButti K.M."/>
            <person name="Lechner B.E."/>
            <person name="Liimatainen K."/>
            <person name="Lipzen A."/>
            <person name="Lukacs Z."/>
            <person name="Mihaltcheva S."/>
            <person name="Morgado L.N."/>
            <person name="Niskanen T."/>
            <person name="Noordeloos M.E."/>
            <person name="Ohm R.A."/>
            <person name="Ortiz-Santana B."/>
            <person name="Ovrebo C."/>
            <person name="Racz N."/>
            <person name="Riley R."/>
            <person name="Savchenko A."/>
            <person name="Shiryaev A."/>
            <person name="Soop K."/>
            <person name="Spirin V."/>
            <person name="Szebenyi C."/>
            <person name="Tomsovsky M."/>
            <person name="Tulloss R.E."/>
            <person name="Uehling J."/>
            <person name="Grigoriev I.V."/>
            <person name="Vagvolgyi C."/>
            <person name="Papp T."/>
            <person name="Martin F.M."/>
            <person name="Miettinen O."/>
            <person name="Hibbett D.S."/>
            <person name="Nagy L.G."/>
        </authorList>
    </citation>
    <scope>NUCLEOTIDE SEQUENCE [LARGE SCALE GENOMIC DNA]</scope>
    <source>
        <strain evidence="3 4">FP101781</strain>
    </source>
</reference>
<feature type="region of interest" description="Disordered" evidence="1">
    <location>
        <begin position="1"/>
        <end position="61"/>
    </location>
</feature>
<evidence type="ECO:0000313" key="3">
    <source>
        <dbReference type="EMBL" id="TEB24308.1"/>
    </source>
</evidence>
<protein>
    <submittedName>
        <fullName evidence="3">Uncharacterized protein</fullName>
    </submittedName>
</protein>
<feature type="transmembrane region" description="Helical" evidence="2">
    <location>
        <begin position="167"/>
        <end position="189"/>
    </location>
</feature>
<dbReference type="Proteomes" id="UP000298030">
    <property type="component" value="Unassembled WGS sequence"/>
</dbReference>
<keyword evidence="2" id="KW-0472">Membrane</keyword>
<comment type="caution">
    <text evidence="3">The sequence shown here is derived from an EMBL/GenBank/DDBJ whole genome shotgun (WGS) entry which is preliminary data.</text>
</comment>
<feature type="compositionally biased region" description="Polar residues" evidence="1">
    <location>
        <begin position="27"/>
        <end position="44"/>
    </location>
</feature>
<keyword evidence="2" id="KW-1133">Transmembrane helix</keyword>